<feature type="non-terminal residue" evidence="2">
    <location>
        <position position="1"/>
    </location>
</feature>
<sequence length="80" mass="7917">DHWTTPGAIGGDHAPITGTAPAIDHGRAGGASRGDPGPAAGRPGRVGGTSRGGRHAPRAPRADSRERWPIPGQGGGAWGL</sequence>
<gene>
    <name evidence="2" type="ORF">AVDCRST_MAG88-485</name>
</gene>
<name>A0A6J4UEH5_9BACT</name>
<proteinExistence type="predicted"/>
<feature type="compositionally biased region" description="Low complexity" evidence="1">
    <location>
        <begin position="33"/>
        <end position="43"/>
    </location>
</feature>
<evidence type="ECO:0000313" key="2">
    <source>
        <dbReference type="EMBL" id="CAA9546983.1"/>
    </source>
</evidence>
<accession>A0A6J4UEH5</accession>
<organism evidence="2">
    <name type="scientific">uncultured Thermomicrobiales bacterium</name>
    <dbReference type="NCBI Taxonomy" id="1645740"/>
    <lineage>
        <taxon>Bacteria</taxon>
        <taxon>Pseudomonadati</taxon>
        <taxon>Thermomicrobiota</taxon>
        <taxon>Thermomicrobia</taxon>
        <taxon>Thermomicrobiales</taxon>
        <taxon>environmental samples</taxon>
    </lineage>
</organism>
<reference evidence="2" key="1">
    <citation type="submission" date="2020-02" db="EMBL/GenBank/DDBJ databases">
        <authorList>
            <person name="Meier V. D."/>
        </authorList>
    </citation>
    <scope>NUCLEOTIDE SEQUENCE</scope>
    <source>
        <strain evidence="2">AVDCRST_MAG88</strain>
    </source>
</reference>
<feature type="non-terminal residue" evidence="2">
    <location>
        <position position="80"/>
    </location>
</feature>
<evidence type="ECO:0000256" key="1">
    <source>
        <dbReference type="SAM" id="MobiDB-lite"/>
    </source>
</evidence>
<dbReference type="AlphaFoldDB" id="A0A6J4UEH5"/>
<protein>
    <submittedName>
        <fullName evidence="2">Uncharacterized protein</fullName>
    </submittedName>
</protein>
<feature type="region of interest" description="Disordered" evidence="1">
    <location>
        <begin position="1"/>
        <end position="80"/>
    </location>
</feature>
<dbReference type="EMBL" id="CADCWM010000159">
    <property type="protein sequence ID" value="CAA9546983.1"/>
    <property type="molecule type" value="Genomic_DNA"/>
</dbReference>